<evidence type="ECO:0000256" key="1">
    <source>
        <dbReference type="SAM" id="MobiDB-lite"/>
    </source>
</evidence>
<evidence type="ECO:0000313" key="2">
    <source>
        <dbReference type="EMBL" id="KAF9407781.1"/>
    </source>
</evidence>
<comment type="caution">
    <text evidence="2">The sequence shown here is derived from an EMBL/GenBank/DDBJ whole genome shotgun (WGS) entry which is preliminary data.</text>
</comment>
<dbReference type="Proteomes" id="UP000648187">
    <property type="component" value="Unassembled WGS sequence"/>
</dbReference>
<feature type="compositionally biased region" description="Pro residues" evidence="1">
    <location>
        <begin position="412"/>
        <end position="421"/>
    </location>
</feature>
<proteinExistence type="predicted"/>
<sequence length="437" mass="48572">MMRGRTRGARNTASAAGAPGAASTGRAASTDGAARPSNGGSAARAGAGACWRCGRAHRAERCRYVNYICDECKQRGHLRVMCRSVKNSGNWVDSRQNYLSDDDSGDIFKIIMMGSKDNKPYYINVTIDSYEIKCEIDTGSRISAINEETYKRQFSHKMIKPDNLMLRSYSGSRIESLGYIEVQVRLRDIEVKSLPLYVIKNGACPLLGRDWLRALKVSQINLHKITDDGFVNRLCAEYPEVFTDKLGTCKRAIQLQLIDEEPVYVRARPEARLVDSVNYVNLIEESFPISFKDVARETEKDSVLCKIKGYVTTRGGKWLQGTIVEQTGPVSYKVDVGRGDCWRRHMDQIIPIHNKNRHSLSRTSIVSASKDGSPNSEVPSVRTETEDTCEDASDEVGEYSHKSNIEAAPEPVTSPPSPPPGASARALRAHNRARLHL</sequence>
<keyword evidence="3" id="KW-1185">Reference proteome</keyword>
<protein>
    <recommendedName>
        <fullName evidence="4">Peptidase A2 domain-containing protein</fullName>
    </recommendedName>
</protein>
<evidence type="ECO:0008006" key="4">
    <source>
        <dbReference type="Google" id="ProtNLM"/>
    </source>
</evidence>
<dbReference type="SUPFAM" id="SSF50630">
    <property type="entry name" value="Acid proteases"/>
    <property type="match status" value="1"/>
</dbReference>
<dbReference type="InterPro" id="IPR050951">
    <property type="entry name" value="Retrovirus_Pol_polyprotein"/>
</dbReference>
<dbReference type="Gene3D" id="2.40.70.10">
    <property type="entry name" value="Acid Proteases"/>
    <property type="match status" value="1"/>
</dbReference>
<feature type="region of interest" description="Disordered" evidence="1">
    <location>
        <begin position="365"/>
        <end position="437"/>
    </location>
</feature>
<feature type="compositionally biased region" description="Acidic residues" evidence="1">
    <location>
        <begin position="386"/>
        <end position="397"/>
    </location>
</feature>
<accession>A0A835G3P9</accession>
<dbReference type="PANTHER" id="PTHR37984:SF9">
    <property type="entry name" value="INTEGRASE CATALYTIC DOMAIN-CONTAINING PROTEIN"/>
    <property type="match status" value="1"/>
</dbReference>
<dbReference type="AlphaFoldDB" id="A0A835G3P9"/>
<evidence type="ECO:0000313" key="3">
    <source>
        <dbReference type="Proteomes" id="UP000648187"/>
    </source>
</evidence>
<feature type="region of interest" description="Disordered" evidence="1">
    <location>
        <begin position="1"/>
        <end position="45"/>
    </location>
</feature>
<reference evidence="2" key="1">
    <citation type="submission" date="2020-08" db="EMBL/GenBank/DDBJ databases">
        <title>Spodoptera exigua strain:BAW_Kor-Di-RS1 Genome sequencing and assembly.</title>
        <authorList>
            <person name="Kim J."/>
            <person name="Nam H.Y."/>
            <person name="Kwon M."/>
            <person name="Choi J.H."/>
            <person name="Cho S.R."/>
            <person name="Kim G.-H."/>
        </authorList>
    </citation>
    <scope>NUCLEOTIDE SEQUENCE</scope>
    <source>
        <strain evidence="2">BAW_Kor-Di-RS1</strain>
        <tissue evidence="2">Whole-body</tissue>
    </source>
</reference>
<feature type="compositionally biased region" description="Polar residues" evidence="1">
    <location>
        <begin position="365"/>
        <end position="378"/>
    </location>
</feature>
<name>A0A835G3P9_SPOEX</name>
<dbReference type="InterPro" id="IPR021109">
    <property type="entry name" value="Peptidase_aspartic_dom_sf"/>
</dbReference>
<dbReference type="PANTHER" id="PTHR37984">
    <property type="entry name" value="PROTEIN CBG26694"/>
    <property type="match status" value="1"/>
</dbReference>
<dbReference type="EMBL" id="JACKWZ010000436">
    <property type="protein sequence ID" value="KAF9407781.1"/>
    <property type="molecule type" value="Genomic_DNA"/>
</dbReference>
<gene>
    <name evidence="2" type="ORF">HW555_012315</name>
</gene>
<feature type="compositionally biased region" description="Basic residues" evidence="1">
    <location>
        <begin position="427"/>
        <end position="437"/>
    </location>
</feature>
<organism evidence="2 3">
    <name type="scientific">Spodoptera exigua</name>
    <name type="common">Beet armyworm</name>
    <name type="synonym">Noctua fulgens</name>
    <dbReference type="NCBI Taxonomy" id="7107"/>
    <lineage>
        <taxon>Eukaryota</taxon>
        <taxon>Metazoa</taxon>
        <taxon>Ecdysozoa</taxon>
        <taxon>Arthropoda</taxon>
        <taxon>Hexapoda</taxon>
        <taxon>Insecta</taxon>
        <taxon>Pterygota</taxon>
        <taxon>Neoptera</taxon>
        <taxon>Endopterygota</taxon>
        <taxon>Lepidoptera</taxon>
        <taxon>Glossata</taxon>
        <taxon>Ditrysia</taxon>
        <taxon>Noctuoidea</taxon>
        <taxon>Noctuidae</taxon>
        <taxon>Amphipyrinae</taxon>
        <taxon>Spodoptera</taxon>
    </lineage>
</organism>
<feature type="compositionally biased region" description="Low complexity" evidence="1">
    <location>
        <begin position="9"/>
        <end position="45"/>
    </location>
</feature>